<evidence type="ECO:0000256" key="5">
    <source>
        <dbReference type="SAM" id="MobiDB-lite"/>
    </source>
</evidence>
<protein>
    <submittedName>
        <fullName evidence="7">FAD-binding protein</fullName>
    </submittedName>
</protein>
<dbReference type="InterPro" id="IPR050315">
    <property type="entry name" value="FAD-oxidoreductase_2"/>
</dbReference>
<keyword evidence="8" id="KW-1185">Reference proteome</keyword>
<dbReference type="PANTHER" id="PTHR43400:SF10">
    <property type="entry name" value="3-OXOSTEROID 1-DEHYDROGENASE"/>
    <property type="match status" value="1"/>
</dbReference>
<dbReference type="InterPro" id="IPR036188">
    <property type="entry name" value="FAD/NAD-bd_sf"/>
</dbReference>
<evidence type="ECO:0000259" key="6">
    <source>
        <dbReference type="Pfam" id="PF00890"/>
    </source>
</evidence>
<feature type="compositionally biased region" description="Basic and acidic residues" evidence="5">
    <location>
        <begin position="578"/>
        <end position="590"/>
    </location>
</feature>
<accession>A0A931CCX9</accession>
<feature type="region of interest" description="Disordered" evidence="5">
    <location>
        <begin position="432"/>
        <end position="452"/>
    </location>
</feature>
<reference evidence="7" key="1">
    <citation type="submission" date="2020-11" db="EMBL/GenBank/DDBJ databases">
        <title>Isolation and identification of active actinomycetes.</title>
        <authorList>
            <person name="Sun X."/>
        </authorList>
    </citation>
    <scope>NUCLEOTIDE SEQUENCE</scope>
    <source>
        <strain evidence="7">NEAU-A11</strain>
    </source>
</reference>
<evidence type="ECO:0000313" key="8">
    <source>
        <dbReference type="Proteomes" id="UP000598146"/>
    </source>
</evidence>
<evidence type="ECO:0000313" key="7">
    <source>
        <dbReference type="EMBL" id="MBG0565041.1"/>
    </source>
</evidence>
<dbReference type="EMBL" id="JADQTO010000013">
    <property type="protein sequence ID" value="MBG0565041.1"/>
    <property type="molecule type" value="Genomic_DNA"/>
</dbReference>
<comment type="caution">
    <text evidence="7">The sequence shown here is derived from an EMBL/GenBank/DDBJ whole genome shotgun (WGS) entry which is preliminary data.</text>
</comment>
<feature type="domain" description="FAD-dependent oxidoreductase 2 FAD-binding" evidence="6">
    <location>
        <begin position="19"/>
        <end position="518"/>
    </location>
</feature>
<keyword evidence="4" id="KW-0560">Oxidoreductase</keyword>
<sequence>MSNPNDTDTRSRNGEPVYDVVVVGFGAAGACAAIEAAESGATVLVLDRFGGGGATAISGGIVYAGGGTGPQRAAGVTDTPQAMYDYLRHEVRDAVTPGTLRRFCEQSAGLLDWLTRHGVPFDSRLCPYKTSYPTNRHYLYVSGSERPPVPRGHRTHGRGTSGGLLYARLAEAARTAGAEVRTQTRALHLITHPSNARVVGVECRTLAGSPFWARAGHRLLHRLSVKPGVYLPGLGRTLHRAAAALEDRYGRPMRVTARSVILAAGGFVFDHDMMRTHAPAYRGGLRLGTPGDDGSGIRLGAAAGGGTGHLDRVTVWRFITPPSALLGGLLVDRDGHRVCDESRYGAAVGEAVLRSPGGRAWLLVDAGVLAEARRQVRRQTLWFQRLQAWWMLSGGRVSAPTLDLVAQRAGVDPAGLAATVAAYRAAVLPGAAGSDGPDRAAAGDPAGKPAELVRPLNRPPYSLIDVSIRARRLPAPMLTLGGLTVDEDTGVVLRPDGTAVPGLYAAGRSAVGICSGAYVSGLSLADCVFSGRRAGHAAAQISRSTDAESIDPVRGAGRPVAAEHAGGPVEHAGGPVEHAGEEGPEHAHRR</sequence>
<dbReference type="Gene3D" id="3.50.50.60">
    <property type="entry name" value="FAD/NAD(P)-binding domain"/>
    <property type="match status" value="3"/>
</dbReference>
<dbReference type="AlphaFoldDB" id="A0A931CCX9"/>
<proteinExistence type="predicted"/>
<dbReference type="GO" id="GO:0008202">
    <property type="term" value="P:steroid metabolic process"/>
    <property type="evidence" value="ECO:0007669"/>
    <property type="project" value="UniProtKB-ARBA"/>
</dbReference>
<dbReference type="Pfam" id="PF00890">
    <property type="entry name" value="FAD_binding_2"/>
    <property type="match status" value="1"/>
</dbReference>
<evidence type="ECO:0000256" key="1">
    <source>
        <dbReference type="ARBA" id="ARBA00001974"/>
    </source>
</evidence>
<feature type="region of interest" description="Disordered" evidence="5">
    <location>
        <begin position="538"/>
        <end position="590"/>
    </location>
</feature>
<evidence type="ECO:0000256" key="4">
    <source>
        <dbReference type="ARBA" id="ARBA00023002"/>
    </source>
</evidence>
<dbReference type="Gene3D" id="3.90.700.10">
    <property type="entry name" value="Succinate dehydrogenase/fumarate reductase flavoprotein, catalytic domain"/>
    <property type="match status" value="1"/>
</dbReference>
<dbReference type="Proteomes" id="UP000598146">
    <property type="component" value="Unassembled WGS sequence"/>
</dbReference>
<keyword evidence="2" id="KW-0285">Flavoprotein</keyword>
<dbReference type="InterPro" id="IPR003953">
    <property type="entry name" value="FAD-dep_OxRdtase_2_FAD-bd"/>
</dbReference>
<dbReference type="SUPFAM" id="SSF56425">
    <property type="entry name" value="Succinate dehydrogenase/fumarate reductase flavoprotein, catalytic domain"/>
    <property type="match status" value="1"/>
</dbReference>
<dbReference type="NCBIfam" id="NF005511">
    <property type="entry name" value="PRK07121.1-4"/>
    <property type="match status" value="1"/>
</dbReference>
<evidence type="ECO:0000256" key="2">
    <source>
        <dbReference type="ARBA" id="ARBA00022630"/>
    </source>
</evidence>
<name>A0A931CCX9_9ACTN</name>
<dbReference type="InterPro" id="IPR027477">
    <property type="entry name" value="Succ_DH/fumarate_Rdtase_cat_sf"/>
</dbReference>
<gene>
    <name evidence="7" type="ORF">I4J89_26675</name>
</gene>
<dbReference type="SUPFAM" id="SSF51905">
    <property type="entry name" value="FAD/NAD(P)-binding domain"/>
    <property type="match status" value="1"/>
</dbReference>
<evidence type="ECO:0000256" key="3">
    <source>
        <dbReference type="ARBA" id="ARBA00022827"/>
    </source>
</evidence>
<keyword evidence="3" id="KW-0274">FAD</keyword>
<comment type="cofactor">
    <cofactor evidence="1">
        <name>FAD</name>
        <dbReference type="ChEBI" id="CHEBI:57692"/>
    </cofactor>
</comment>
<feature type="compositionally biased region" description="Low complexity" evidence="5">
    <location>
        <begin position="432"/>
        <end position="450"/>
    </location>
</feature>
<organism evidence="7 8">
    <name type="scientific">Actinoplanes aureus</name>
    <dbReference type="NCBI Taxonomy" id="2792083"/>
    <lineage>
        <taxon>Bacteria</taxon>
        <taxon>Bacillati</taxon>
        <taxon>Actinomycetota</taxon>
        <taxon>Actinomycetes</taxon>
        <taxon>Micromonosporales</taxon>
        <taxon>Micromonosporaceae</taxon>
        <taxon>Actinoplanes</taxon>
    </lineage>
</organism>
<dbReference type="GO" id="GO:0033765">
    <property type="term" value="F:steroid dehydrogenase activity, acting on the CH-CH group of donors"/>
    <property type="evidence" value="ECO:0007669"/>
    <property type="project" value="UniProtKB-ARBA"/>
</dbReference>
<dbReference type="PANTHER" id="PTHR43400">
    <property type="entry name" value="FUMARATE REDUCTASE"/>
    <property type="match status" value="1"/>
</dbReference>